<comment type="caution">
    <text evidence="2">The sequence shown here is derived from an EMBL/GenBank/DDBJ whole genome shotgun (WGS) entry which is preliminary data.</text>
</comment>
<keyword evidence="1" id="KW-0472">Membrane</keyword>
<feature type="transmembrane region" description="Helical" evidence="1">
    <location>
        <begin position="404"/>
        <end position="424"/>
    </location>
</feature>
<feature type="transmembrane region" description="Helical" evidence="1">
    <location>
        <begin position="430"/>
        <end position="450"/>
    </location>
</feature>
<evidence type="ECO:0000256" key="1">
    <source>
        <dbReference type="SAM" id="Phobius"/>
    </source>
</evidence>
<feature type="transmembrane region" description="Helical" evidence="1">
    <location>
        <begin position="259"/>
        <end position="277"/>
    </location>
</feature>
<evidence type="ECO:0008006" key="4">
    <source>
        <dbReference type="Google" id="ProtNLM"/>
    </source>
</evidence>
<feature type="transmembrane region" description="Helical" evidence="1">
    <location>
        <begin position="220"/>
        <end position="253"/>
    </location>
</feature>
<name>A0A9D9E831_9LACO</name>
<proteinExistence type="predicted"/>
<feature type="transmembrane region" description="Helical" evidence="1">
    <location>
        <begin position="62"/>
        <end position="84"/>
    </location>
</feature>
<gene>
    <name evidence="2" type="ORF">IAA89_04255</name>
</gene>
<keyword evidence="1" id="KW-1133">Transmembrane helix</keyword>
<evidence type="ECO:0000313" key="2">
    <source>
        <dbReference type="EMBL" id="MBO8441626.1"/>
    </source>
</evidence>
<feature type="transmembrane region" description="Helical" evidence="1">
    <location>
        <begin position="192"/>
        <end position="208"/>
    </location>
</feature>
<reference evidence="2" key="1">
    <citation type="submission" date="2020-10" db="EMBL/GenBank/DDBJ databases">
        <authorList>
            <person name="Gilroy R."/>
        </authorList>
    </citation>
    <scope>NUCLEOTIDE SEQUENCE</scope>
    <source>
        <strain evidence="2">C6-149</strain>
    </source>
</reference>
<protein>
    <recommendedName>
        <fullName evidence="4">Glycosyltransferase RgtA/B/C/D-like domain-containing protein</fullName>
    </recommendedName>
</protein>
<keyword evidence="1" id="KW-0812">Transmembrane</keyword>
<dbReference type="Proteomes" id="UP000823614">
    <property type="component" value="Unassembled WGS sequence"/>
</dbReference>
<dbReference type="EMBL" id="JADIMP010000066">
    <property type="protein sequence ID" value="MBO8441626.1"/>
    <property type="molecule type" value="Genomic_DNA"/>
</dbReference>
<organism evidence="2 3">
    <name type="scientific">Candidatus Gallilactobacillus intestinavium</name>
    <dbReference type="NCBI Taxonomy" id="2840838"/>
    <lineage>
        <taxon>Bacteria</taxon>
        <taxon>Bacillati</taxon>
        <taxon>Bacillota</taxon>
        <taxon>Bacilli</taxon>
        <taxon>Lactobacillales</taxon>
        <taxon>Lactobacillaceae</taxon>
        <taxon>Lactobacillaceae incertae sedis</taxon>
        <taxon>Candidatus Gallilactobacillus</taxon>
    </lineage>
</organism>
<reference evidence="2" key="2">
    <citation type="journal article" date="2021" name="PeerJ">
        <title>Extensive microbial diversity within the chicken gut microbiome revealed by metagenomics and culture.</title>
        <authorList>
            <person name="Gilroy R."/>
            <person name="Ravi A."/>
            <person name="Getino M."/>
            <person name="Pursley I."/>
            <person name="Horton D.L."/>
            <person name="Alikhan N.F."/>
            <person name="Baker D."/>
            <person name="Gharbi K."/>
            <person name="Hall N."/>
            <person name="Watson M."/>
            <person name="Adriaenssens E.M."/>
            <person name="Foster-Nyarko E."/>
            <person name="Jarju S."/>
            <person name="Secka A."/>
            <person name="Antonio M."/>
            <person name="Oren A."/>
            <person name="Chaudhuri R.R."/>
            <person name="La Ragione R."/>
            <person name="Hildebrand F."/>
            <person name="Pallen M.J."/>
        </authorList>
    </citation>
    <scope>NUCLEOTIDE SEQUENCE</scope>
    <source>
        <strain evidence="2">C6-149</strain>
    </source>
</reference>
<evidence type="ECO:0000313" key="3">
    <source>
        <dbReference type="Proteomes" id="UP000823614"/>
    </source>
</evidence>
<sequence>MVIILIGAFINSHFQLLFHSKLLLLLPLTIILSFLIVYYVLPVKKLCKYIFIDHKLKTSLSLLAILFIIQLIVITRIKVSISFWDPYAIHQLINMNNYHELVHNKFMHQYISQSPNNLFIILFFHDIKNLIHQNISWTFLNISALICVYLSALINLFTVHLISPSKVANMAYIEFTWILFFPNLFISYSDNFVLPFVSLIILFLTQLINKLEKHKTHKIIYSILLGLSVGITYLIKPSAIIVLFAAFFVGLMYINKKNLLKSLIILLISTCSFVAITKVNQIYIKHQSTYKIIKNTSFPPNHFLAMGITGDGGYNPQLVNSDRGRSTFFIKKQSQKIIVNRFTKTKPSSLIKFFIQKNYLNTFDGSMGWQKEGTTMIDSHPVKGKINNFIVSFLYKNGKNLNKTFILCQLWWIVILCIILRNSLNWKNKNVIDVIIKLGIMGGLLFLLFFEGGRSRYLIQFLPLFLIYSNNYQKIHNKNSFIIN</sequence>
<feature type="transmembrane region" description="Helical" evidence="1">
    <location>
        <begin position="135"/>
        <end position="157"/>
    </location>
</feature>
<dbReference type="AlphaFoldDB" id="A0A9D9E831"/>
<feature type="transmembrane region" description="Helical" evidence="1">
    <location>
        <begin position="22"/>
        <end position="41"/>
    </location>
</feature>
<accession>A0A9D9E831</accession>